<comment type="caution">
    <text evidence="2">The sequence shown here is derived from an EMBL/GenBank/DDBJ whole genome shotgun (WGS) entry which is preliminary data.</text>
</comment>
<protein>
    <submittedName>
        <fullName evidence="2">Uncharacterized protein</fullName>
    </submittedName>
</protein>
<feature type="compositionally biased region" description="Basic and acidic residues" evidence="1">
    <location>
        <begin position="159"/>
        <end position="175"/>
    </location>
</feature>
<dbReference type="EMBL" id="QKKF02002849">
    <property type="protein sequence ID" value="RZF48130.1"/>
    <property type="molecule type" value="Genomic_DNA"/>
</dbReference>
<reference evidence="2 3" key="1">
    <citation type="journal article" date="2017" name="Gigascience">
        <title>Genome sequence of the small brown planthopper, Laodelphax striatellus.</title>
        <authorList>
            <person name="Zhu J."/>
            <person name="Jiang F."/>
            <person name="Wang X."/>
            <person name="Yang P."/>
            <person name="Bao Y."/>
            <person name="Zhao W."/>
            <person name="Wang W."/>
            <person name="Lu H."/>
            <person name="Wang Q."/>
            <person name="Cui N."/>
            <person name="Li J."/>
            <person name="Chen X."/>
            <person name="Luo L."/>
            <person name="Yu J."/>
            <person name="Kang L."/>
            <person name="Cui F."/>
        </authorList>
    </citation>
    <scope>NUCLEOTIDE SEQUENCE [LARGE SCALE GENOMIC DNA]</scope>
    <source>
        <strain evidence="2">Lst14</strain>
    </source>
</reference>
<keyword evidence="3" id="KW-1185">Reference proteome</keyword>
<gene>
    <name evidence="2" type="ORF">LSTR_LSTR002196</name>
</gene>
<proteinExistence type="predicted"/>
<dbReference type="Proteomes" id="UP000291343">
    <property type="component" value="Unassembled WGS sequence"/>
</dbReference>
<organism evidence="2 3">
    <name type="scientific">Laodelphax striatellus</name>
    <name type="common">Small brown planthopper</name>
    <name type="synonym">Delphax striatella</name>
    <dbReference type="NCBI Taxonomy" id="195883"/>
    <lineage>
        <taxon>Eukaryota</taxon>
        <taxon>Metazoa</taxon>
        <taxon>Ecdysozoa</taxon>
        <taxon>Arthropoda</taxon>
        <taxon>Hexapoda</taxon>
        <taxon>Insecta</taxon>
        <taxon>Pterygota</taxon>
        <taxon>Neoptera</taxon>
        <taxon>Paraneoptera</taxon>
        <taxon>Hemiptera</taxon>
        <taxon>Auchenorrhyncha</taxon>
        <taxon>Fulgoroidea</taxon>
        <taxon>Delphacidae</taxon>
        <taxon>Criomorphinae</taxon>
        <taxon>Laodelphax</taxon>
    </lineage>
</organism>
<evidence type="ECO:0000256" key="1">
    <source>
        <dbReference type="SAM" id="MobiDB-lite"/>
    </source>
</evidence>
<evidence type="ECO:0000313" key="2">
    <source>
        <dbReference type="EMBL" id="RZF48130.1"/>
    </source>
</evidence>
<dbReference type="AlphaFoldDB" id="A0A482XRL3"/>
<name>A0A482XRL3_LAOST</name>
<feature type="compositionally biased region" description="Acidic residues" evidence="1">
    <location>
        <begin position="142"/>
        <end position="153"/>
    </location>
</feature>
<feature type="compositionally biased region" description="Basic and acidic residues" evidence="1">
    <location>
        <begin position="23"/>
        <end position="39"/>
    </location>
</feature>
<accession>A0A482XRL3</accession>
<feature type="compositionally biased region" description="Basic and acidic residues" evidence="1">
    <location>
        <begin position="107"/>
        <end position="141"/>
    </location>
</feature>
<dbReference type="InParanoid" id="A0A482XRL3"/>
<feature type="compositionally biased region" description="Basic and acidic residues" evidence="1">
    <location>
        <begin position="46"/>
        <end position="85"/>
    </location>
</feature>
<feature type="region of interest" description="Disordered" evidence="1">
    <location>
        <begin position="1"/>
        <end position="177"/>
    </location>
</feature>
<sequence>MKVMVDMLVQGKLDETPTENGLVDEKQAKNTKSATHEEPSPPTQDMIDKSYGENKERNQDNQLDGNKEETPKNLKSDGIVAEKIHGKQAKNIESAKDEQPSPPTQDMIDRNYEENKKRNQDDQLKENALDGNEKNNLKSDEIEIEIEWTEDGEQTAYRADSRTESERWSEGDLRPRTSSQLEYQRFVNEFANFSVEWI</sequence>
<evidence type="ECO:0000313" key="3">
    <source>
        <dbReference type="Proteomes" id="UP000291343"/>
    </source>
</evidence>